<dbReference type="InterPro" id="IPR056021">
    <property type="entry name" value="DUF7600"/>
</dbReference>
<feature type="domain" description="DUF7600" evidence="1">
    <location>
        <begin position="187"/>
        <end position="343"/>
    </location>
</feature>
<dbReference type="OrthoDB" id="3743754at2759"/>
<name>A0A9P4H6L9_9PLEO</name>
<reference evidence="2" key="1">
    <citation type="journal article" date="2020" name="Stud. Mycol.">
        <title>101 Dothideomycetes genomes: a test case for predicting lifestyles and emergence of pathogens.</title>
        <authorList>
            <person name="Haridas S."/>
            <person name="Albert R."/>
            <person name="Binder M."/>
            <person name="Bloem J."/>
            <person name="Labutti K."/>
            <person name="Salamov A."/>
            <person name="Andreopoulos B."/>
            <person name="Baker S."/>
            <person name="Barry K."/>
            <person name="Bills G."/>
            <person name="Bluhm B."/>
            <person name="Cannon C."/>
            <person name="Castanera R."/>
            <person name="Culley D."/>
            <person name="Daum C."/>
            <person name="Ezra D."/>
            <person name="Gonzalez J."/>
            <person name="Henrissat B."/>
            <person name="Kuo A."/>
            <person name="Liang C."/>
            <person name="Lipzen A."/>
            <person name="Lutzoni F."/>
            <person name="Magnuson J."/>
            <person name="Mondo S."/>
            <person name="Nolan M."/>
            <person name="Ohm R."/>
            <person name="Pangilinan J."/>
            <person name="Park H.-J."/>
            <person name="Ramirez L."/>
            <person name="Alfaro M."/>
            <person name="Sun H."/>
            <person name="Tritt A."/>
            <person name="Yoshinaga Y."/>
            <person name="Zwiers L.-H."/>
            <person name="Turgeon B."/>
            <person name="Goodwin S."/>
            <person name="Spatafora J."/>
            <person name="Crous P."/>
            <person name="Grigoriev I."/>
        </authorList>
    </citation>
    <scope>NUCLEOTIDE SEQUENCE</scope>
    <source>
        <strain evidence="2">CBS 110217</strain>
    </source>
</reference>
<organism evidence="2 3">
    <name type="scientific">Setomelanomma holmii</name>
    <dbReference type="NCBI Taxonomy" id="210430"/>
    <lineage>
        <taxon>Eukaryota</taxon>
        <taxon>Fungi</taxon>
        <taxon>Dikarya</taxon>
        <taxon>Ascomycota</taxon>
        <taxon>Pezizomycotina</taxon>
        <taxon>Dothideomycetes</taxon>
        <taxon>Pleosporomycetidae</taxon>
        <taxon>Pleosporales</taxon>
        <taxon>Pleosporineae</taxon>
        <taxon>Phaeosphaeriaceae</taxon>
        <taxon>Setomelanomma</taxon>
    </lineage>
</organism>
<dbReference type="Proteomes" id="UP000799777">
    <property type="component" value="Unassembled WGS sequence"/>
</dbReference>
<protein>
    <recommendedName>
        <fullName evidence="1">DUF7600 domain-containing protein</fullName>
    </recommendedName>
</protein>
<evidence type="ECO:0000259" key="1">
    <source>
        <dbReference type="Pfam" id="PF24539"/>
    </source>
</evidence>
<dbReference type="InterPro" id="IPR036047">
    <property type="entry name" value="F-box-like_dom_sf"/>
</dbReference>
<accession>A0A9P4H6L9</accession>
<evidence type="ECO:0000313" key="2">
    <source>
        <dbReference type="EMBL" id="KAF2027907.1"/>
    </source>
</evidence>
<dbReference type="Pfam" id="PF24539">
    <property type="entry name" value="DUF7600"/>
    <property type="match status" value="1"/>
</dbReference>
<comment type="caution">
    <text evidence="2">The sequence shown here is derived from an EMBL/GenBank/DDBJ whole genome shotgun (WGS) entry which is preliminary data.</text>
</comment>
<dbReference type="EMBL" id="ML978220">
    <property type="protein sequence ID" value="KAF2027907.1"/>
    <property type="molecule type" value="Genomic_DNA"/>
</dbReference>
<gene>
    <name evidence="2" type="ORF">EK21DRAFT_91132</name>
</gene>
<proteinExistence type="predicted"/>
<dbReference type="AlphaFoldDB" id="A0A9P4H6L9"/>
<dbReference type="SUPFAM" id="SSF81383">
    <property type="entry name" value="F-box domain"/>
    <property type="match status" value="1"/>
</dbReference>
<keyword evidence="3" id="KW-1185">Reference proteome</keyword>
<sequence>MSEYQVVNWGHTYGGLYASDDVDNSSMHLNPEATRLGVFWQCDPIILNSYEIVRRLNIHETECRLRQSICHNQRGSPIAKTLFGNKEVWDCFWTLPTELIEHIMMLLPSRDVLNAKLSSRAVAGTPLNKSFWHSRFRAGQDLEYVIEPWLHKVGAIKPIVYALRSFTSHQSNFGTAEPTGRALASIWQPKLEPEDTARWECAYGQLLDSEFQPFHLGCRPLFKRYITLSQPVVAVKVSVLPFYNGITYVTGLRLCLADSSEETIGYILESNETTLLTGGILRGFRVTYSDRGIHALCILNKTGSYSAIAGSASEHKEKKIGFGTPVTKVKAYFDGMKMVYVALFEYLHTAIGPYTLWKQAQDYIQVVNLPKA</sequence>
<evidence type="ECO:0000313" key="3">
    <source>
        <dbReference type="Proteomes" id="UP000799777"/>
    </source>
</evidence>